<dbReference type="Proteomes" id="UP000282084">
    <property type="component" value="Unassembled WGS sequence"/>
</dbReference>
<dbReference type="OrthoDB" id="4568714at2"/>
<dbReference type="GO" id="GO:0004497">
    <property type="term" value="F:monooxygenase activity"/>
    <property type="evidence" value="ECO:0007669"/>
    <property type="project" value="UniProtKB-KW"/>
</dbReference>
<sequence length="338" mass="36088">MRAAVIGGGVGGLAAAIGLHQSGWAVTVHERAASLPATGTGLGIWRDAIEALDRLGLGATARQVGRRQPEGALRRPDGSRIGPLRADVHLLTRPALLALLAEALPEGAIRFGSTARWQDCDHDLVVAADGIDSATRRSLFGVEVRRSGSIGWRGTADVEVAAGGETWGRGVKFGLTPQADGRTNWYALTGPDADVHEVFRDWHDPIPRVLAGSAEVLRHSLDYLPPLPTYHQGRVVLLGDAAHAMTPDLGQGACQAIIDGVSLVECLNTHDLPAGLVAYDALRRRKTQRMVRQSLALNRLARARRFTGVRNAVLKAALALQPRRESWSADLEPDESAG</sequence>
<accession>A0A495W8F4</accession>
<evidence type="ECO:0000313" key="5">
    <source>
        <dbReference type="Proteomes" id="UP000282084"/>
    </source>
</evidence>
<reference evidence="4 5" key="1">
    <citation type="submission" date="2018-10" db="EMBL/GenBank/DDBJ databases">
        <title>Sequencing the genomes of 1000 actinobacteria strains.</title>
        <authorList>
            <person name="Klenk H.-P."/>
        </authorList>
    </citation>
    <scope>NUCLEOTIDE SEQUENCE [LARGE SCALE GENOMIC DNA]</scope>
    <source>
        <strain evidence="4 5">DSM 43800</strain>
    </source>
</reference>
<evidence type="ECO:0000259" key="3">
    <source>
        <dbReference type="Pfam" id="PF01494"/>
    </source>
</evidence>
<keyword evidence="5" id="KW-1185">Reference proteome</keyword>
<keyword evidence="1" id="KW-0560">Oxidoreductase</keyword>
<dbReference type="InterPro" id="IPR036188">
    <property type="entry name" value="FAD/NAD-bd_sf"/>
</dbReference>
<dbReference type="GO" id="GO:0071949">
    <property type="term" value="F:FAD binding"/>
    <property type="evidence" value="ECO:0007669"/>
    <property type="project" value="InterPro"/>
</dbReference>
<dbReference type="EMBL" id="RBXO01000001">
    <property type="protein sequence ID" value="RKT57982.1"/>
    <property type="molecule type" value="Genomic_DNA"/>
</dbReference>
<proteinExistence type="predicted"/>
<dbReference type="RefSeq" id="WP_121010424.1">
    <property type="nucleotide sequence ID" value="NZ_RBXO01000001.1"/>
</dbReference>
<evidence type="ECO:0000256" key="2">
    <source>
        <dbReference type="ARBA" id="ARBA00023033"/>
    </source>
</evidence>
<feature type="domain" description="FAD-binding" evidence="3">
    <location>
        <begin position="229"/>
        <end position="294"/>
    </location>
</feature>
<gene>
    <name evidence="4" type="ORF">C8E97_6717</name>
</gene>
<dbReference type="AlphaFoldDB" id="A0A495W8F4"/>
<organism evidence="4 5">
    <name type="scientific">Saccharothrix australiensis</name>
    <dbReference type="NCBI Taxonomy" id="2072"/>
    <lineage>
        <taxon>Bacteria</taxon>
        <taxon>Bacillati</taxon>
        <taxon>Actinomycetota</taxon>
        <taxon>Actinomycetes</taxon>
        <taxon>Pseudonocardiales</taxon>
        <taxon>Pseudonocardiaceae</taxon>
        <taxon>Saccharothrix</taxon>
    </lineage>
</organism>
<dbReference type="PANTHER" id="PTHR13789">
    <property type="entry name" value="MONOOXYGENASE"/>
    <property type="match status" value="1"/>
</dbReference>
<dbReference type="SUPFAM" id="SSF51905">
    <property type="entry name" value="FAD/NAD(P)-binding domain"/>
    <property type="match status" value="1"/>
</dbReference>
<evidence type="ECO:0000313" key="4">
    <source>
        <dbReference type="EMBL" id="RKT57982.1"/>
    </source>
</evidence>
<name>A0A495W8F4_9PSEU</name>
<dbReference type="InterPro" id="IPR050493">
    <property type="entry name" value="FAD-dep_Monooxygenase_BioMet"/>
</dbReference>
<protein>
    <submittedName>
        <fullName evidence="4">2-polyprenyl-6-methoxyphenol hydroxylase-like FAD-dependent oxidoreductase</fullName>
    </submittedName>
</protein>
<dbReference type="InterPro" id="IPR002938">
    <property type="entry name" value="FAD-bd"/>
</dbReference>
<evidence type="ECO:0000256" key="1">
    <source>
        <dbReference type="ARBA" id="ARBA00023002"/>
    </source>
</evidence>
<comment type="caution">
    <text evidence="4">The sequence shown here is derived from an EMBL/GenBank/DDBJ whole genome shotgun (WGS) entry which is preliminary data.</text>
</comment>
<feature type="domain" description="FAD-binding" evidence="3">
    <location>
        <begin position="3"/>
        <end position="70"/>
    </location>
</feature>
<dbReference type="Gene3D" id="3.50.50.60">
    <property type="entry name" value="FAD/NAD(P)-binding domain"/>
    <property type="match status" value="1"/>
</dbReference>
<keyword evidence="2" id="KW-0503">Monooxygenase</keyword>
<dbReference type="PANTHER" id="PTHR13789:SF309">
    <property type="entry name" value="PUTATIVE (AFU_ORTHOLOGUE AFUA_6G14510)-RELATED"/>
    <property type="match status" value="1"/>
</dbReference>
<dbReference type="Pfam" id="PF01494">
    <property type="entry name" value="FAD_binding_3"/>
    <property type="match status" value="2"/>
</dbReference>